<gene>
    <name evidence="4" type="ORF">S7711_06370</name>
</gene>
<accession>A0A084AG97</accession>
<dbReference type="GO" id="GO:0000379">
    <property type="term" value="P:tRNA-type intron splice site recognition and cleavage"/>
    <property type="evidence" value="ECO:0007669"/>
    <property type="project" value="InterPro"/>
</dbReference>
<organism evidence="4 5">
    <name type="scientific">Stachybotrys chartarum (strain CBS 109288 / IBT 7711)</name>
    <name type="common">Toxic black mold</name>
    <name type="synonym">Stilbospora chartarum</name>
    <dbReference type="NCBI Taxonomy" id="1280523"/>
    <lineage>
        <taxon>Eukaryota</taxon>
        <taxon>Fungi</taxon>
        <taxon>Dikarya</taxon>
        <taxon>Ascomycota</taxon>
        <taxon>Pezizomycotina</taxon>
        <taxon>Sordariomycetes</taxon>
        <taxon>Hypocreomycetidae</taxon>
        <taxon>Hypocreales</taxon>
        <taxon>Stachybotryaceae</taxon>
        <taxon>Stachybotrys</taxon>
    </lineage>
</organism>
<dbReference type="HOGENOM" id="CLU_083361_2_0_1"/>
<feature type="domain" description="tRNA-splicing endonuclease subunit Sen15" evidence="3">
    <location>
        <begin position="16"/>
        <end position="141"/>
    </location>
</feature>
<evidence type="ECO:0000259" key="3">
    <source>
        <dbReference type="Pfam" id="PF09631"/>
    </source>
</evidence>
<dbReference type="InterPro" id="IPR018593">
    <property type="entry name" value="tRNA-endonuc_su_Sen15"/>
</dbReference>
<dbReference type="SUPFAM" id="SSF53032">
    <property type="entry name" value="tRNA-intron endonuclease catalytic domain-like"/>
    <property type="match status" value="1"/>
</dbReference>
<keyword evidence="2" id="KW-0819">tRNA processing</keyword>
<dbReference type="AlphaFoldDB" id="A0A084AG97"/>
<dbReference type="InterPro" id="IPR011856">
    <property type="entry name" value="tRNA_endonuc-like_dom_sf"/>
</dbReference>
<dbReference type="InterPro" id="IPR036167">
    <property type="entry name" value="tRNA_intron_Endo_cat-like_sf"/>
</dbReference>
<dbReference type="GO" id="GO:0000214">
    <property type="term" value="C:tRNA-intron endonuclease complex"/>
    <property type="evidence" value="ECO:0007669"/>
    <property type="project" value="InterPro"/>
</dbReference>
<comment type="similarity">
    <text evidence="1">Belongs to the SEN15 family.</text>
</comment>
<dbReference type="PANTHER" id="PTHR28518:SF1">
    <property type="entry name" value="TRNA-SPLICING ENDONUCLEASE SUBUNIT SEN15"/>
    <property type="match status" value="1"/>
</dbReference>
<dbReference type="GO" id="GO:0003676">
    <property type="term" value="F:nucleic acid binding"/>
    <property type="evidence" value="ECO:0007669"/>
    <property type="project" value="InterPro"/>
</dbReference>
<proteinExistence type="inferred from homology"/>
<keyword evidence="5" id="KW-1185">Reference proteome</keyword>
<dbReference type="InterPro" id="IPR042777">
    <property type="entry name" value="Sen15_fungi"/>
</dbReference>
<dbReference type="Pfam" id="PF09631">
    <property type="entry name" value="Sen15"/>
    <property type="match status" value="1"/>
</dbReference>
<dbReference type="Gene3D" id="3.40.1350.10">
    <property type="match status" value="1"/>
</dbReference>
<dbReference type="PANTHER" id="PTHR28518">
    <property type="entry name" value="TRNA-SPLICING ENDONUCLEASE SUBUNIT SEN15"/>
    <property type="match status" value="1"/>
</dbReference>
<evidence type="ECO:0000313" key="4">
    <source>
        <dbReference type="EMBL" id="KEY64326.1"/>
    </source>
</evidence>
<evidence type="ECO:0000256" key="1">
    <source>
        <dbReference type="ARBA" id="ARBA00006091"/>
    </source>
</evidence>
<sequence>MSSRQGMAVANVVAAVERNLQDQHDWTQTKIHDTATAGSRALIRGLPPRLLYMHPDDQIAALQQEHQGLGRGEQARRDPELEWVLPIHLSEKWSLANFAAVFDSIKEAGPRGKRIVLGILHNDSTVVYYLMHEGMVKPRQN</sequence>
<dbReference type="Proteomes" id="UP000028045">
    <property type="component" value="Unassembled WGS sequence"/>
</dbReference>
<reference evidence="4 5" key="1">
    <citation type="journal article" date="2014" name="BMC Genomics">
        <title>Comparative genome sequencing reveals chemotype-specific gene clusters in the toxigenic black mold Stachybotrys.</title>
        <authorList>
            <person name="Semeiks J."/>
            <person name="Borek D."/>
            <person name="Otwinowski Z."/>
            <person name="Grishin N.V."/>
        </authorList>
    </citation>
    <scope>NUCLEOTIDE SEQUENCE [LARGE SCALE GENOMIC DNA]</scope>
    <source>
        <strain evidence="5">CBS 109288 / IBT 7711</strain>
    </source>
</reference>
<evidence type="ECO:0000313" key="5">
    <source>
        <dbReference type="Proteomes" id="UP000028045"/>
    </source>
</evidence>
<evidence type="ECO:0000256" key="2">
    <source>
        <dbReference type="ARBA" id="ARBA00022694"/>
    </source>
</evidence>
<protein>
    <recommendedName>
        <fullName evidence="3">tRNA-splicing endonuclease subunit Sen15 domain-containing protein</fullName>
    </recommendedName>
</protein>
<dbReference type="GO" id="GO:0000213">
    <property type="term" value="F:tRNA-intron lyase activity"/>
    <property type="evidence" value="ECO:0007669"/>
    <property type="project" value="TreeGrafter"/>
</dbReference>
<dbReference type="OrthoDB" id="10002170at2759"/>
<name>A0A084AG97_STACB</name>
<dbReference type="EMBL" id="KL648743">
    <property type="protein sequence ID" value="KEY64326.1"/>
    <property type="molecule type" value="Genomic_DNA"/>
</dbReference>